<keyword evidence="1" id="KW-0472">Membrane</keyword>
<feature type="transmembrane region" description="Helical" evidence="1">
    <location>
        <begin position="104"/>
        <end position="125"/>
    </location>
</feature>
<protein>
    <submittedName>
        <fullName evidence="2">Uncharacterized protein</fullName>
    </submittedName>
</protein>
<evidence type="ECO:0000313" key="2">
    <source>
        <dbReference type="EMBL" id="NEX02340.1"/>
    </source>
</evidence>
<feature type="transmembrane region" description="Helical" evidence="1">
    <location>
        <begin position="46"/>
        <end position="63"/>
    </location>
</feature>
<feature type="transmembrane region" description="Helical" evidence="1">
    <location>
        <begin position="75"/>
        <end position="98"/>
    </location>
</feature>
<gene>
    <name evidence="2" type="ORF">F0Q01_10675</name>
</gene>
<dbReference type="EMBL" id="VTVE01000003">
    <property type="protein sequence ID" value="NEX02340.1"/>
    <property type="molecule type" value="Genomic_DNA"/>
</dbReference>
<feature type="transmembrane region" description="Helical" evidence="1">
    <location>
        <begin position="228"/>
        <end position="246"/>
    </location>
</feature>
<reference evidence="2 3" key="2">
    <citation type="submission" date="2020-03" db="EMBL/GenBank/DDBJ databases">
        <title>Investigating the evolutionary divergence of the Butyrivibrio group.</title>
        <authorList>
            <person name="Skvortsov T."/>
            <person name="Santos F.G."/>
            <person name="Ting K.S."/>
            <person name="Creevey C.J."/>
        </authorList>
    </citation>
    <scope>NUCLEOTIDE SEQUENCE [LARGE SCALE GENOMIC DNA]</scope>
    <source>
        <strain evidence="2 3">MZ8</strain>
    </source>
</reference>
<evidence type="ECO:0000256" key="1">
    <source>
        <dbReference type="SAM" id="Phobius"/>
    </source>
</evidence>
<feature type="transmembrane region" description="Helical" evidence="1">
    <location>
        <begin position="137"/>
        <end position="157"/>
    </location>
</feature>
<keyword evidence="1" id="KW-1133">Transmembrane helix</keyword>
<comment type="caution">
    <text evidence="2">The sequence shown here is derived from an EMBL/GenBank/DDBJ whole genome shotgun (WGS) entry which is preliminary data.</text>
</comment>
<name>A0A6M0LJM1_PSEXY</name>
<accession>A0A6M0LJM1</accession>
<evidence type="ECO:0000313" key="3">
    <source>
        <dbReference type="Proteomes" id="UP000473091"/>
    </source>
</evidence>
<sequence length="264" mass="29976">MKILDYKNSLINDYKKNRRTFIFYLILRALVILTLIRCILTRNYESAAICILSLLLFLMPAFLQQKMKIEIPAVFQGIIFGFIYAAEILGEVNHYYVLIPGWDTMLHTMNGFLCAAIGFSLIYLLNRGSENINLSPFYLTLVAFCFSMTVGVLWEFFEFTMDYFFYLDMQKDFIVQNIGSVTLDPNNSGMPFFIGNITDTVVNTADGNAYTIPGGYLDIGIIDTMKDLLVNLVGAVVFSIIGYTTLKFSKKSKIAESLMIKPND</sequence>
<dbReference type="Proteomes" id="UP000473091">
    <property type="component" value="Unassembled WGS sequence"/>
</dbReference>
<dbReference type="RefSeq" id="WP_090488801.1">
    <property type="nucleotide sequence ID" value="NZ_VTVE01000003.1"/>
</dbReference>
<organism evidence="2 3">
    <name type="scientific">Pseudobutyrivibrio xylanivorans</name>
    <dbReference type="NCBI Taxonomy" id="185007"/>
    <lineage>
        <taxon>Bacteria</taxon>
        <taxon>Bacillati</taxon>
        <taxon>Bacillota</taxon>
        <taxon>Clostridia</taxon>
        <taxon>Lachnospirales</taxon>
        <taxon>Lachnospiraceae</taxon>
        <taxon>Pseudobutyrivibrio</taxon>
    </lineage>
</organism>
<reference evidence="2 3" key="1">
    <citation type="submission" date="2019-09" db="EMBL/GenBank/DDBJ databases">
        <authorList>
            <person name="Pidcock S.E."/>
            <person name="Huws S.A."/>
        </authorList>
    </citation>
    <scope>NUCLEOTIDE SEQUENCE [LARGE SCALE GENOMIC DNA]</scope>
    <source>
        <strain evidence="2 3">MZ8</strain>
    </source>
</reference>
<feature type="transmembrane region" description="Helical" evidence="1">
    <location>
        <begin position="21"/>
        <end position="40"/>
    </location>
</feature>
<dbReference type="Pfam" id="PF09997">
    <property type="entry name" value="DUF2238"/>
    <property type="match status" value="1"/>
</dbReference>
<keyword evidence="1" id="KW-0812">Transmembrane</keyword>
<proteinExistence type="predicted"/>
<dbReference type="InterPro" id="IPR014509">
    <property type="entry name" value="YjdF-like"/>
</dbReference>
<dbReference type="AlphaFoldDB" id="A0A6M0LJM1"/>